<proteinExistence type="predicted"/>
<dbReference type="GO" id="GO:0047496">
    <property type="term" value="P:vesicle transport along microtubule"/>
    <property type="evidence" value="ECO:0007669"/>
    <property type="project" value="TreeGrafter"/>
</dbReference>
<dbReference type="Ensembl" id="ENSDCDT00010031542.1">
    <property type="protein sequence ID" value="ENSDCDP00010025449.1"/>
    <property type="gene ID" value="ENSDCDG00010016193.1"/>
</dbReference>
<feature type="coiled-coil region" evidence="5">
    <location>
        <begin position="36"/>
        <end position="109"/>
    </location>
</feature>
<name>A0AAY4BX96_9TELE</name>
<feature type="compositionally biased region" description="Basic and acidic residues" evidence="6">
    <location>
        <begin position="396"/>
        <end position="406"/>
    </location>
</feature>
<gene>
    <name evidence="7" type="primary">BICDL2</name>
</gene>
<evidence type="ECO:0000256" key="3">
    <source>
        <dbReference type="ARBA" id="ARBA00041790"/>
    </source>
</evidence>
<dbReference type="GO" id="GO:0055107">
    <property type="term" value="P:Golgi to secretory granule transport"/>
    <property type="evidence" value="ECO:0007669"/>
    <property type="project" value="TreeGrafter"/>
</dbReference>
<dbReference type="AlphaFoldDB" id="A0AAY4BX96"/>
<evidence type="ECO:0000256" key="6">
    <source>
        <dbReference type="SAM" id="MobiDB-lite"/>
    </source>
</evidence>
<accession>A0AAY4BX96</accession>
<evidence type="ECO:0000313" key="7">
    <source>
        <dbReference type="Ensembl" id="ENSDCDP00010025449.1"/>
    </source>
</evidence>
<dbReference type="InterPro" id="IPR051149">
    <property type="entry name" value="Spindly/BICDR_Dynein_Adapter"/>
</dbReference>
<reference evidence="7" key="3">
    <citation type="submission" date="2025-09" db="UniProtKB">
        <authorList>
            <consortium name="Ensembl"/>
        </authorList>
    </citation>
    <scope>IDENTIFICATION</scope>
</reference>
<protein>
    <recommendedName>
        <fullName evidence="2">BICD family-like cargo adapter 2</fullName>
    </recommendedName>
    <alternativeName>
        <fullName evidence="3">Bicaudal D-related protein 2</fullName>
    </alternativeName>
    <alternativeName>
        <fullName evidence="4">Coiled-coil domain-containing protein 64B</fullName>
    </alternativeName>
</protein>
<evidence type="ECO:0000313" key="8">
    <source>
        <dbReference type="Proteomes" id="UP000694580"/>
    </source>
</evidence>
<evidence type="ECO:0000256" key="2">
    <source>
        <dbReference type="ARBA" id="ARBA00040983"/>
    </source>
</evidence>
<keyword evidence="1 5" id="KW-0175">Coiled coil</keyword>
<evidence type="ECO:0000256" key="4">
    <source>
        <dbReference type="ARBA" id="ARBA00043196"/>
    </source>
</evidence>
<organism evidence="7 8">
    <name type="scientific">Denticeps clupeoides</name>
    <name type="common">denticle herring</name>
    <dbReference type="NCBI Taxonomy" id="299321"/>
    <lineage>
        <taxon>Eukaryota</taxon>
        <taxon>Metazoa</taxon>
        <taxon>Chordata</taxon>
        <taxon>Craniata</taxon>
        <taxon>Vertebrata</taxon>
        <taxon>Euteleostomi</taxon>
        <taxon>Actinopterygii</taxon>
        <taxon>Neopterygii</taxon>
        <taxon>Teleostei</taxon>
        <taxon>Clupei</taxon>
        <taxon>Clupeiformes</taxon>
        <taxon>Denticipitoidei</taxon>
        <taxon>Denticipitidae</taxon>
        <taxon>Denticeps</taxon>
    </lineage>
</organism>
<feature type="coiled-coil region" evidence="5">
    <location>
        <begin position="163"/>
        <end position="204"/>
    </location>
</feature>
<feature type="coiled-coil region" evidence="5">
    <location>
        <begin position="276"/>
        <end position="339"/>
    </location>
</feature>
<dbReference type="Proteomes" id="UP000694580">
    <property type="component" value="Chromosome 6"/>
</dbReference>
<dbReference type="PANTHER" id="PTHR32123">
    <property type="entry name" value="BICD FAMILY-LIKE CARGO ADAPTER"/>
    <property type="match status" value="1"/>
</dbReference>
<evidence type="ECO:0000256" key="5">
    <source>
        <dbReference type="SAM" id="Coils"/>
    </source>
</evidence>
<dbReference type="GeneTree" id="ENSGT00940000160797"/>
<sequence>MQLEYRDLMDDLVAMAQSENCPAVLEGDLILAAELGQALLERNEELGTQLEQKERDMESLQQEKHVMQRHLDVQAMEAVQREAELQADLSALQEQLEQQRSQSKLQRQKDHHQLTQLSSHNQKLVEQLAEAVASEHALRSELCMLKEDNEDSSFSRCITSARLDSLQAENHVLLERYGNADKQLKSTQEDYERLRVDRDRLKHRVTDLQTCLQDREAELEQEHSAVFQLHSQNHVLQQRVLALGEEASLVDNTNLPLSIQGEIQLSQAKEAIFIHSEVLQKKEEELQVLRDELQNREKEIQLLTDELLPFRSGPGKPSYSLLEEELIRSQQERDSLNQQLLNTIKHKVALSQEVDAWQEDMRLVIRQQVQIQEEEKEREKSAAIQRGKRTSKSMRLRGETEPRDRGFFSSLFGGN</sequence>
<keyword evidence="8" id="KW-1185">Reference proteome</keyword>
<reference evidence="7 8" key="1">
    <citation type="submission" date="2020-06" db="EMBL/GenBank/DDBJ databases">
        <authorList>
            <consortium name="Wellcome Sanger Institute Data Sharing"/>
        </authorList>
    </citation>
    <scope>NUCLEOTIDE SEQUENCE [LARGE SCALE GENOMIC DNA]</scope>
</reference>
<reference evidence="7" key="2">
    <citation type="submission" date="2025-08" db="UniProtKB">
        <authorList>
            <consortium name="Ensembl"/>
        </authorList>
    </citation>
    <scope>IDENTIFICATION</scope>
</reference>
<feature type="region of interest" description="Disordered" evidence="6">
    <location>
        <begin position="375"/>
        <end position="415"/>
    </location>
</feature>
<evidence type="ECO:0000256" key="1">
    <source>
        <dbReference type="ARBA" id="ARBA00023054"/>
    </source>
</evidence>
<feature type="compositionally biased region" description="Basic residues" evidence="6">
    <location>
        <begin position="386"/>
        <end position="395"/>
    </location>
</feature>
<dbReference type="PANTHER" id="PTHR32123:SF11">
    <property type="entry name" value="BICD FAMILY-LIKE CARGO ADAPTER 2-RELATED"/>
    <property type="match status" value="1"/>
</dbReference>